<accession>A0ABR7HR69</accession>
<name>A0ABR7HR69_9FIRM</name>
<comment type="similarity">
    <text evidence="2">Belongs to the GSP F family.</text>
</comment>
<evidence type="ECO:0000313" key="10">
    <source>
        <dbReference type="Proteomes" id="UP000660021"/>
    </source>
</evidence>
<evidence type="ECO:0000256" key="1">
    <source>
        <dbReference type="ARBA" id="ARBA00004651"/>
    </source>
</evidence>
<dbReference type="EMBL" id="JACOPR010000002">
    <property type="protein sequence ID" value="MBC5730030.1"/>
    <property type="molecule type" value="Genomic_DNA"/>
</dbReference>
<dbReference type="PANTHER" id="PTHR30012:SF0">
    <property type="entry name" value="TYPE II SECRETION SYSTEM PROTEIN F-RELATED"/>
    <property type="match status" value="1"/>
</dbReference>
<dbReference type="Proteomes" id="UP000660021">
    <property type="component" value="Unassembled WGS sequence"/>
</dbReference>
<proteinExistence type="inferred from homology"/>
<keyword evidence="6 7" id="KW-0472">Membrane</keyword>
<feature type="domain" description="Type II secretion system protein GspF" evidence="8">
    <location>
        <begin position="216"/>
        <end position="338"/>
    </location>
</feature>
<dbReference type="PANTHER" id="PTHR30012">
    <property type="entry name" value="GENERAL SECRETION PATHWAY PROTEIN"/>
    <property type="match status" value="1"/>
</dbReference>
<feature type="transmembrane region" description="Helical" evidence="7">
    <location>
        <begin position="117"/>
        <end position="139"/>
    </location>
</feature>
<feature type="transmembrane region" description="Helical" evidence="7">
    <location>
        <begin position="318"/>
        <end position="346"/>
    </location>
</feature>
<comment type="subcellular location">
    <subcellularLocation>
        <location evidence="1">Cell membrane</location>
        <topology evidence="1">Multi-pass membrane protein</topology>
    </subcellularLocation>
</comment>
<evidence type="ECO:0000256" key="7">
    <source>
        <dbReference type="SAM" id="Phobius"/>
    </source>
</evidence>
<evidence type="ECO:0000256" key="5">
    <source>
        <dbReference type="ARBA" id="ARBA00022989"/>
    </source>
</evidence>
<dbReference type="RefSeq" id="WP_101692368.1">
    <property type="nucleotide sequence ID" value="NZ_JACOPR010000002.1"/>
</dbReference>
<evidence type="ECO:0000259" key="8">
    <source>
        <dbReference type="Pfam" id="PF00482"/>
    </source>
</evidence>
<protein>
    <submittedName>
        <fullName evidence="9">Type II secretion system F family protein</fullName>
    </submittedName>
</protein>
<organism evidence="9 10">
    <name type="scientific">Pseudoflavonifractor hominis</name>
    <dbReference type="NCBI Taxonomy" id="2763059"/>
    <lineage>
        <taxon>Bacteria</taxon>
        <taxon>Bacillati</taxon>
        <taxon>Bacillota</taxon>
        <taxon>Clostridia</taxon>
        <taxon>Eubacteriales</taxon>
        <taxon>Oscillospiraceae</taxon>
        <taxon>Pseudoflavonifractor</taxon>
    </lineage>
</organism>
<evidence type="ECO:0000256" key="4">
    <source>
        <dbReference type="ARBA" id="ARBA00022692"/>
    </source>
</evidence>
<keyword evidence="10" id="KW-1185">Reference proteome</keyword>
<dbReference type="InterPro" id="IPR003004">
    <property type="entry name" value="GspF/PilC"/>
</dbReference>
<feature type="transmembrane region" description="Helical" evidence="7">
    <location>
        <begin position="169"/>
        <end position="189"/>
    </location>
</feature>
<evidence type="ECO:0000256" key="3">
    <source>
        <dbReference type="ARBA" id="ARBA00022475"/>
    </source>
</evidence>
<evidence type="ECO:0000256" key="2">
    <source>
        <dbReference type="ARBA" id="ARBA00005745"/>
    </source>
</evidence>
<feature type="domain" description="Type II secretion system protein GspF" evidence="8">
    <location>
        <begin position="18"/>
        <end position="140"/>
    </location>
</feature>
<dbReference type="InterPro" id="IPR018076">
    <property type="entry name" value="T2SS_GspF_dom"/>
</dbReference>
<sequence length="348" mass="37058">MKKTAKPQVLGPDELSVFCYELSLMVQAGIGSEESVGILAQDARSPREKELLERMHAVLLEGRALSAALEETGVFPHYMLRMVEIGQASGRLDQVLSALSAYYRREADTQQSLRRAIAYPAAMAVLIAVVFLALVSRVLPVFQQVFSQLGVSLSPVARGLMTFGAVSKYVAAAFAVVLVAAAVWVLWMFRTAKGQAALSSLLSGTAPYRAVDRSRFASAMALMLSSGLPLDEAMDRSCDLLDGTGIAPALKDCRDRMAAGTAFADAVESCGLFTGLQAGLLSAGFRAGVSEQAMEELSRRCQADADERLSLLLSRFEYGLVIILCLAVGLVLLSVMLPLLGVLSAIGG</sequence>
<evidence type="ECO:0000256" key="6">
    <source>
        <dbReference type="ARBA" id="ARBA00023136"/>
    </source>
</evidence>
<keyword evidence="3" id="KW-1003">Cell membrane</keyword>
<dbReference type="Pfam" id="PF00482">
    <property type="entry name" value="T2SSF"/>
    <property type="match status" value="2"/>
</dbReference>
<keyword evidence="4 7" id="KW-0812">Transmembrane</keyword>
<reference evidence="9 10" key="1">
    <citation type="submission" date="2020-08" db="EMBL/GenBank/DDBJ databases">
        <title>Genome public.</title>
        <authorList>
            <person name="Liu C."/>
            <person name="Sun Q."/>
        </authorList>
    </citation>
    <scope>NUCLEOTIDE SEQUENCE [LARGE SCALE GENOMIC DNA]</scope>
    <source>
        <strain evidence="9 10">New-38</strain>
    </source>
</reference>
<gene>
    <name evidence="9" type="ORF">H8S34_04190</name>
</gene>
<dbReference type="PRINTS" id="PR00812">
    <property type="entry name" value="BCTERIALGSPF"/>
</dbReference>
<comment type="caution">
    <text evidence="9">The sequence shown here is derived from an EMBL/GenBank/DDBJ whole genome shotgun (WGS) entry which is preliminary data.</text>
</comment>
<keyword evidence="5 7" id="KW-1133">Transmembrane helix</keyword>
<dbReference type="InterPro" id="IPR042094">
    <property type="entry name" value="T2SS_GspF_sf"/>
</dbReference>
<dbReference type="Gene3D" id="1.20.81.30">
    <property type="entry name" value="Type II secretion system (T2SS), domain F"/>
    <property type="match status" value="2"/>
</dbReference>
<evidence type="ECO:0000313" key="9">
    <source>
        <dbReference type="EMBL" id="MBC5730030.1"/>
    </source>
</evidence>